<gene>
    <name evidence="3" type="ORF">RFI_04263</name>
</gene>
<organism evidence="3 4">
    <name type="scientific">Reticulomyxa filosa</name>
    <dbReference type="NCBI Taxonomy" id="46433"/>
    <lineage>
        <taxon>Eukaryota</taxon>
        <taxon>Sar</taxon>
        <taxon>Rhizaria</taxon>
        <taxon>Retaria</taxon>
        <taxon>Foraminifera</taxon>
        <taxon>Monothalamids</taxon>
        <taxon>Reticulomyxidae</taxon>
        <taxon>Reticulomyxa</taxon>
    </lineage>
</organism>
<feature type="compositionally biased region" description="Basic and acidic residues" evidence="1">
    <location>
        <begin position="431"/>
        <end position="481"/>
    </location>
</feature>
<dbReference type="GO" id="GO:0060271">
    <property type="term" value="P:cilium assembly"/>
    <property type="evidence" value="ECO:0007669"/>
    <property type="project" value="TreeGrafter"/>
</dbReference>
<feature type="region of interest" description="Disordered" evidence="1">
    <location>
        <begin position="327"/>
        <end position="413"/>
    </location>
</feature>
<keyword evidence="2" id="KW-1133">Transmembrane helix</keyword>
<feature type="transmembrane region" description="Helical" evidence="2">
    <location>
        <begin position="531"/>
        <end position="550"/>
    </location>
</feature>
<accession>X6P3T7</accession>
<feature type="compositionally biased region" description="Basic and acidic residues" evidence="1">
    <location>
        <begin position="399"/>
        <end position="413"/>
    </location>
</feature>
<evidence type="ECO:0000313" key="4">
    <source>
        <dbReference type="Proteomes" id="UP000023152"/>
    </source>
</evidence>
<keyword evidence="2" id="KW-0472">Membrane</keyword>
<comment type="caution">
    <text evidence="3">The sequence shown here is derived from an EMBL/GenBank/DDBJ whole genome shotgun (WGS) entry which is preliminary data.</text>
</comment>
<protein>
    <recommendedName>
        <fullName evidence="5">C2 domain-containing protein</fullName>
    </recommendedName>
</protein>
<evidence type="ECO:0000256" key="1">
    <source>
        <dbReference type="SAM" id="MobiDB-lite"/>
    </source>
</evidence>
<dbReference type="PANTHER" id="PTHR21254:SF1">
    <property type="entry name" value="C2 DOMAIN-CONTAINING PROTEIN 3"/>
    <property type="match status" value="1"/>
</dbReference>
<keyword evidence="2" id="KW-0812">Transmembrane</keyword>
<sequence>MHQLVADNHDDVLHLCNGINKTPSKCTNVVYGHFNPVWNRNFNFDILTLLQSISQKRKHFVDKDMDNMILMLLKDCILSLELWHRMLQPQDPNKAKSCFTRDEIEDAVYEGHTDRLVGTAAIRLSNLSLHGFPQICGWFDVRDCKQQTQGQIYIYVSPREDLAKYLPQFGCGKQNNKIPNANVSPFKKLSPDRPNFEIQDRDTLESCASSSNLVQRTTYDDNIVDVSFNELKTRLNDLSDLNRRLKMFGLLPKPDTYQCATENQTSNSKNGLLGQTVTAQSQYQVNPIANQPQEIENKLESSFVSGEELSLSAFAKSLVLLPISFSKTESDKTPPQSFGDNTKTSNSKDENNNIGDENDDEHSNVNEDESHSDNDVCIPTTTDAKQTSMSCRSCPSKQENTKQDIKKSEDVMHKENATYTEIVVETMNDPKIQDTNETQTKKALESDSESESKSENQSIKNDELRETERKDETTEEIDQRQRNYLHLSNSVSVPSSIANQCVESQSLKPPLRSHVSTLQRKLQSFRKPQCFVLYNLFLFVFICVTSFVLCEVRGSTTHSSEDENMSLDQAKFERISRIMRGE</sequence>
<dbReference type="Proteomes" id="UP000023152">
    <property type="component" value="Unassembled WGS sequence"/>
</dbReference>
<proteinExistence type="predicted"/>
<dbReference type="Gene3D" id="2.60.40.150">
    <property type="entry name" value="C2 domain"/>
    <property type="match status" value="1"/>
</dbReference>
<name>X6P3T7_RETFI</name>
<evidence type="ECO:0000256" key="2">
    <source>
        <dbReference type="SAM" id="Phobius"/>
    </source>
</evidence>
<dbReference type="SUPFAM" id="SSF49562">
    <property type="entry name" value="C2 domain (Calcium/lipid-binding domain, CaLB)"/>
    <property type="match status" value="1"/>
</dbReference>
<keyword evidence="4" id="KW-1185">Reference proteome</keyword>
<feature type="compositionally biased region" description="Basic and acidic residues" evidence="1">
    <location>
        <begin position="361"/>
        <end position="374"/>
    </location>
</feature>
<dbReference type="AlphaFoldDB" id="X6P3T7"/>
<dbReference type="InterPro" id="IPR035892">
    <property type="entry name" value="C2_domain_sf"/>
</dbReference>
<dbReference type="GO" id="GO:0005815">
    <property type="term" value="C:microtubule organizing center"/>
    <property type="evidence" value="ECO:0007669"/>
    <property type="project" value="TreeGrafter"/>
</dbReference>
<feature type="compositionally biased region" description="Polar residues" evidence="1">
    <location>
        <begin position="333"/>
        <end position="345"/>
    </location>
</feature>
<dbReference type="PANTHER" id="PTHR21254">
    <property type="entry name" value="C2 DOMAIN-CONTAINING PROTEIN 3"/>
    <property type="match status" value="1"/>
</dbReference>
<feature type="compositionally biased region" description="Polar residues" evidence="1">
    <location>
        <begin position="379"/>
        <end position="398"/>
    </location>
</feature>
<dbReference type="EMBL" id="ASPP01003869">
    <property type="protein sequence ID" value="ETO32856.1"/>
    <property type="molecule type" value="Genomic_DNA"/>
</dbReference>
<feature type="region of interest" description="Disordered" evidence="1">
    <location>
        <begin position="425"/>
        <end position="483"/>
    </location>
</feature>
<reference evidence="3 4" key="1">
    <citation type="journal article" date="2013" name="Curr. Biol.">
        <title>The Genome of the Foraminiferan Reticulomyxa filosa.</title>
        <authorList>
            <person name="Glockner G."/>
            <person name="Hulsmann N."/>
            <person name="Schleicher M."/>
            <person name="Noegel A.A."/>
            <person name="Eichinger L."/>
            <person name="Gallinger C."/>
            <person name="Pawlowski J."/>
            <person name="Sierra R."/>
            <person name="Euteneuer U."/>
            <person name="Pillet L."/>
            <person name="Moustafa A."/>
            <person name="Platzer M."/>
            <person name="Groth M."/>
            <person name="Szafranski K."/>
            <person name="Schliwa M."/>
        </authorList>
    </citation>
    <scope>NUCLEOTIDE SEQUENCE [LARGE SCALE GENOMIC DNA]</scope>
</reference>
<evidence type="ECO:0008006" key="5">
    <source>
        <dbReference type="Google" id="ProtNLM"/>
    </source>
</evidence>
<evidence type="ECO:0000313" key="3">
    <source>
        <dbReference type="EMBL" id="ETO32856.1"/>
    </source>
</evidence>